<evidence type="ECO:0000256" key="11">
    <source>
        <dbReference type="RuleBase" id="RU368022"/>
    </source>
</evidence>
<evidence type="ECO:0000256" key="9">
    <source>
        <dbReference type="ARBA" id="ARBA00031748"/>
    </source>
</evidence>
<keyword evidence="7 11" id="KW-0804">Transcription</keyword>
<feature type="region of interest" description="Disordered" evidence="12">
    <location>
        <begin position="91"/>
        <end position="125"/>
    </location>
</feature>
<comment type="subcellular location">
    <subcellularLocation>
        <location evidence="1">Nucleus</location>
    </subcellularLocation>
</comment>
<gene>
    <name evidence="13" type="ORF">OKIOD_LOCUS16288</name>
</gene>
<comment type="similarity">
    <text evidence="2 11">Belongs to the EAF6 family.</text>
</comment>
<evidence type="ECO:0000256" key="4">
    <source>
        <dbReference type="ARBA" id="ARBA00022853"/>
    </source>
</evidence>
<name>A0ABN7TB35_OIKDI</name>
<evidence type="ECO:0000256" key="1">
    <source>
        <dbReference type="ARBA" id="ARBA00004123"/>
    </source>
</evidence>
<keyword evidence="8" id="KW-0539">Nucleus</keyword>
<keyword evidence="6" id="KW-0175">Coiled coil</keyword>
<keyword evidence="14" id="KW-1185">Reference proteome</keyword>
<evidence type="ECO:0000313" key="13">
    <source>
        <dbReference type="EMBL" id="CAG5113412.1"/>
    </source>
</evidence>
<evidence type="ECO:0000256" key="6">
    <source>
        <dbReference type="ARBA" id="ARBA00023054"/>
    </source>
</evidence>
<protein>
    <recommendedName>
        <fullName evidence="3">Chromatin modification-related protein MEAF6</fullName>
    </recommendedName>
    <alternativeName>
        <fullName evidence="9">Esa1-associated factor 6 homolog</fullName>
    </alternativeName>
</protein>
<dbReference type="EMBL" id="OU015567">
    <property type="protein sequence ID" value="CAG5113412.1"/>
    <property type="molecule type" value="Genomic_DNA"/>
</dbReference>
<evidence type="ECO:0000256" key="12">
    <source>
        <dbReference type="SAM" id="MobiDB-lite"/>
    </source>
</evidence>
<dbReference type="Pfam" id="PF09340">
    <property type="entry name" value="NuA4"/>
    <property type="match status" value="1"/>
</dbReference>
<evidence type="ECO:0000256" key="3">
    <source>
        <dbReference type="ARBA" id="ARBA00019141"/>
    </source>
</evidence>
<evidence type="ECO:0000256" key="8">
    <source>
        <dbReference type="ARBA" id="ARBA00023242"/>
    </source>
</evidence>
<keyword evidence="5 11" id="KW-0805">Transcription regulation</keyword>
<keyword evidence="4" id="KW-0156">Chromatin regulator</keyword>
<evidence type="ECO:0000256" key="10">
    <source>
        <dbReference type="ARBA" id="ARBA00046129"/>
    </source>
</evidence>
<evidence type="ECO:0000256" key="5">
    <source>
        <dbReference type="ARBA" id="ARBA00023015"/>
    </source>
</evidence>
<reference evidence="13 14" key="1">
    <citation type="submission" date="2021-04" db="EMBL/GenBank/DDBJ databases">
        <authorList>
            <person name="Bliznina A."/>
        </authorList>
    </citation>
    <scope>NUCLEOTIDE SEQUENCE [LARGE SCALE GENOMIC DNA]</scope>
</reference>
<evidence type="ECO:0000256" key="2">
    <source>
        <dbReference type="ARBA" id="ARBA00010916"/>
    </source>
</evidence>
<comment type="function">
    <text evidence="10">Component of the NuA4 histone acetyltransferase complex which is involved in transcriptional activation of select genes principally by acetylation of nucleosomal histone H4 and H2A. This modification may both alter nucleosome - DNA interactions and promote interaction of the modified histones with other proteins which positively regulate transcription. Component of HBO1 complexes, which specifically mediate acetylation of histone H3 at 'Lys-14' (H3K14ac), and have reduced activity toward histone H4. Component of the MOZ/MORF complex which has a histone H3 acetyltransferase activity.</text>
</comment>
<proteinExistence type="inferred from homology"/>
<organism evidence="13 14">
    <name type="scientific">Oikopleura dioica</name>
    <name type="common">Tunicate</name>
    <dbReference type="NCBI Taxonomy" id="34765"/>
    <lineage>
        <taxon>Eukaryota</taxon>
        <taxon>Metazoa</taxon>
        <taxon>Chordata</taxon>
        <taxon>Tunicata</taxon>
        <taxon>Appendicularia</taxon>
        <taxon>Copelata</taxon>
        <taxon>Oikopleuridae</taxon>
        <taxon>Oikopleura</taxon>
    </lineage>
</organism>
<evidence type="ECO:0000256" key="7">
    <source>
        <dbReference type="ARBA" id="ARBA00023163"/>
    </source>
</evidence>
<evidence type="ECO:0000313" key="14">
    <source>
        <dbReference type="Proteomes" id="UP001158576"/>
    </source>
</evidence>
<dbReference type="Proteomes" id="UP001158576">
    <property type="component" value="Chromosome 2"/>
</dbReference>
<dbReference type="InterPro" id="IPR015418">
    <property type="entry name" value="Eaf6"/>
</dbReference>
<dbReference type="PANTHER" id="PTHR13476">
    <property type="entry name" value="CHROMATIN MODIFICATION-RELATED PROTEIN MEAF6"/>
    <property type="match status" value="1"/>
</dbReference>
<accession>A0ABN7TB35</accession>
<sequence>MPEKDEKPVTAEKQELIDLYKQKVELQKCLMDLEKQIYGFEEGYLNDTRDFGNVVIGWENFNAESNRNRNKVDKKHTAKRIRNSERIFSTSSVTSFEVNPSLKEKDTDDEGQIDENPKKKKKKAA</sequence>